<evidence type="ECO:0000313" key="5">
    <source>
        <dbReference type="EMBL" id="SDX22029.1"/>
    </source>
</evidence>
<feature type="domain" description="Peptidoglycan binding-like" evidence="3">
    <location>
        <begin position="37"/>
        <end position="85"/>
    </location>
</feature>
<dbReference type="OMA" id="WIMEATG"/>
<dbReference type="Proteomes" id="UP000182379">
    <property type="component" value="Unassembled WGS sequence"/>
</dbReference>
<protein>
    <submittedName>
        <fullName evidence="5">3D (Asp-Asp-Asp) domain-containing protein</fullName>
    </submittedName>
</protein>
<reference evidence="5 6" key="1">
    <citation type="submission" date="2016-10" db="EMBL/GenBank/DDBJ databases">
        <authorList>
            <person name="Varghese N."/>
            <person name="Submissions S."/>
        </authorList>
    </citation>
    <scope>NUCLEOTIDE SEQUENCE [LARGE SCALE GENOMIC DNA]</scope>
    <source>
        <strain evidence="5 6">WCC6</strain>
    </source>
</reference>
<sequence>MQRKTHGLLLALLLLFLMPLTGKAAAVKPVAVLGSKGQKVEEVQAMLSRLHYYNGDIDGEYGTGTQSAVKKFQQKNRKPQTGEVTWSIYNLMSKQSGLSFGHFRKTWIMEATGYSPQDPGVTGVTYTGAMMRRGVVAVDPVIIPLGTRMYIMGYGEGLACDIGSAIKGNKIDLAFDNRGQALEWGRRRVRVYIL</sequence>
<dbReference type="InterPro" id="IPR036908">
    <property type="entry name" value="RlpA-like_sf"/>
</dbReference>
<dbReference type="CDD" id="cd22786">
    <property type="entry name" value="DPBB_YuiC-like"/>
    <property type="match status" value="1"/>
</dbReference>
<comment type="caution">
    <text evidence="5">The sequence shown here is derived from an EMBL/GenBank/DDBJ whole genome shotgun (WGS) entry which is preliminary data.</text>
</comment>
<dbReference type="AlphaFoldDB" id="A0A1H2ZZD8"/>
<dbReference type="GO" id="GO:0004553">
    <property type="term" value="F:hydrolase activity, hydrolyzing O-glycosyl compounds"/>
    <property type="evidence" value="ECO:0007669"/>
    <property type="project" value="InterPro"/>
</dbReference>
<dbReference type="SUPFAM" id="SSF47090">
    <property type="entry name" value="PGBD-like"/>
    <property type="match status" value="1"/>
</dbReference>
<dbReference type="Gene3D" id="2.40.40.10">
    <property type="entry name" value="RlpA-like domain"/>
    <property type="match status" value="1"/>
</dbReference>
<dbReference type="Pfam" id="PF06725">
    <property type="entry name" value="3D"/>
    <property type="match status" value="1"/>
</dbReference>
<gene>
    <name evidence="5" type="ORF">SAMN05216495_11718</name>
</gene>
<organism evidence="5 6">
    <name type="scientific">Acidaminococcus fermentans</name>
    <dbReference type="NCBI Taxonomy" id="905"/>
    <lineage>
        <taxon>Bacteria</taxon>
        <taxon>Bacillati</taxon>
        <taxon>Bacillota</taxon>
        <taxon>Negativicutes</taxon>
        <taxon>Acidaminococcales</taxon>
        <taxon>Acidaminococcaceae</taxon>
        <taxon>Acidaminococcus</taxon>
    </lineage>
</organism>
<dbReference type="InterPro" id="IPR036366">
    <property type="entry name" value="PGBDSf"/>
</dbReference>
<dbReference type="InterPro" id="IPR002477">
    <property type="entry name" value="Peptidoglycan-bd-like"/>
</dbReference>
<feature type="domain" description="3D" evidence="4">
    <location>
        <begin position="135"/>
        <end position="194"/>
    </location>
</feature>
<dbReference type="GeneID" id="78335276"/>
<dbReference type="InterPro" id="IPR010611">
    <property type="entry name" value="3D_dom"/>
</dbReference>
<dbReference type="InterPro" id="IPR051933">
    <property type="entry name" value="Resuscitation_pf_RpfB"/>
</dbReference>
<dbReference type="InterPro" id="IPR036365">
    <property type="entry name" value="PGBD-like_sf"/>
</dbReference>
<dbReference type="SUPFAM" id="SSF50685">
    <property type="entry name" value="Barwin-like endoglucanases"/>
    <property type="match status" value="1"/>
</dbReference>
<feature type="signal peptide" evidence="2">
    <location>
        <begin position="1"/>
        <end position="24"/>
    </location>
</feature>
<evidence type="ECO:0000313" key="6">
    <source>
        <dbReference type="Proteomes" id="UP000182379"/>
    </source>
</evidence>
<evidence type="ECO:0000259" key="3">
    <source>
        <dbReference type="Pfam" id="PF01471"/>
    </source>
</evidence>
<dbReference type="Gene3D" id="1.10.101.10">
    <property type="entry name" value="PGBD-like superfamily/PGBD"/>
    <property type="match status" value="1"/>
</dbReference>
<dbReference type="PANTHER" id="PTHR39160:SF4">
    <property type="entry name" value="RESUSCITATION-PROMOTING FACTOR RPFB"/>
    <property type="match status" value="1"/>
</dbReference>
<dbReference type="RefSeq" id="WP_012938926.1">
    <property type="nucleotide sequence ID" value="NZ_CALAKB010000040.1"/>
</dbReference>
<dbReference type="PANTHER" id="PTHR39160">
    <property type="entry name" value="CELL WALL-BINDING PROTEIN YOCH"/>
    <property type="match status" value="1"/>
</dbReference>
<name>A0A1H2ZZD8_ACIFE</name>
<dbReference type="GO" id="GO:0009254">
    <property type="term" value="P:peptidoglycan turnover"/>
    <property type="evidence" value="ECO:0007669"/>
    <property type="project" value="InterPro"/>
</dbReference>
<evidence type="ECO:0000256" key="1">
    <source>
        <dbReference type="ARBA" id="ARBA00022729"/>
    </source>
</evidence>
<feature type="chain" id="PRO_5032976430" evidence="2">
    <location>
        <begin position="25"/>
        <end position="194"/>
    </location>
</feature>
<keyword evidence="1 2" id="KW-0732">Signal</keyword>
<proteinExistence type="predicted"/>
<evidence type="ECO:0000256" key="2">
    <source>
        <dbReference type="SAM" id="SignalP"/>
    </source>
</evidence>
<accession>A0A1H2ZZD8</accession>
<dbReference type="EMBL" id="FNOP01000017">
    <property type="protein sequence ID" value="SDX22029.1"/>
    <property type="molecule type" value="Genomic_DNA"/>
</dbReference>
<dbReference type="Pfam" id="PF01471">
    <property type="entry name" value="PG_binding_1"/>
    <property type="match status" value="1"/>
</dbReference>
<evidence type="ECO:0000259" key="4">
    <source>
        <dbReference type="Pfam" id="PF06725"/>
    </source>
</evidence>
<dbReference type="GO" id="GO:0019867">
    <property type="term" value="C:outer membrane"/>
    <property type="evidence" value="ECO:0007669"/>
    <property type="project" value="InterPro"/>
</dbReference>